<feature type="domain" description="HTH cro/C1-type" evidence="2">
    <location>
        <begin position="13"/>
        <end position="67"/>
    </location>
</feature>
<evidence type="ECO:0000313" key="4">
    <source>
        <dbReference type="Proteomes" id="UP000230842"/>
    </source>
</evidence>
<dbReference type="Pfam" id="PF01381">
    <property type="entry name" value="HTH_3"/>
    <property type="match status" value="1"/>
</dbReference>
<reference evidence="3 4" key="1">
    <citation type="submission" date="2017-11" db="EMBL/GenBank/DDBJ databases">
        <title>Genomic Encyclopedia of Archaeal and Bacterial Type Strains, Phase II (KMG-II): From Individual Species to Whole Genera.</title>
        <authorList>
            <person name="Goeker M."/>
        </authorList>
    </citation>
    <scope>NUCLEOTIDE SEQUENCE [LARGE SCALE GENOMIC DNA]</scope>
    <source>
        <strain evidence="3 4">DSM 27763</strain>
    </source>
</reference>
<comment type="caution">
    <text evidence="3">The sequence shown here is derived from an EMBL/GenBank/DDBJ whole genome shotgun (WGS) entry which is preliminary data.</text>
</comment>
<sequence length="177" mass="18259">MPEPLPLRVGRRVRALRTERGMSLSALAAVAGIGKGSLSELEAGTRNPTLATLYAIAGPLRVPLAALLDDTIGAEVSGDGMDTRLLDVRHHDTGTVETYLLVLAPGATRRSPAHAPGATEHLVVTRGAFGAGPEDHVTTAGPGDRLDFAADRPHRYTAGPAGSEAVLVIRTPVGGPP</sequence>
<dbReference type="InterPro" id="IPR014710">
    <property type="entry name" value="RmlC-like_jellyroll"/>
</dbReference>
<dbReference type="SMART" id="SM00530">
    <property type="entry name" value="HTH_XRE"/>
    <property type="match status" value="1"/>
</dbReference>
<dbReference type="PROSITE" id="PS50943">
    <property type="entry name" value="HTH_CROC1"/>
    <property type="match status" value="1"/>
</dbReference>
<dbReference type="CDD" id="cd02209">
    <property type="entry name" value="cupin_XRE_C"/>
    <property type="match status" value="1"/>
</dbReference>
<dbReference type="GO" id="GO:0003700">
    <property type="term" value="F:DNA-binding transcription factor activity"/>
    <property type="evidence" value="ECO:0007669"/>
    <property type="project" value="TreeGrafter"/>
</dbReference>
<evidence type="ECO:0000313" key="3">
    <source>
        <dbReference type="EMBL" id="PJJ53930.1"/>
    </source>
</evidence>
<keyword evidence="1" id="KW-0238">DNA-binding</keyword>
<dbReference type="InterPro" id="IPR010982">
    <property type="entry name" value="Lambda_DNA-bd_dom_sf"/>
</dbReference>
<dbReference type="Gene3D" id="1.10.260.40">
    <property type="entry name" value="lambda repressor-like DNA-binding domains"/>
    <property type="match status" value="1"/>
</dbReference>
<proteinExistence type="predicted"/>
<dbReference type="Gene3D" id="2.60.120.10">
    <property type="entry name" value="Jelly Rolls"/>
    <property type="match status" value="1"/>
</dbReference>
<keyword evidence="4" id="KW-1185">Reference proteome</keyword>
<dbReference type="CDD" id="cd00093">
    <property type="entry name" value="HTH_XRE"/>
    <property type="match status" value="1"/>
</dbReference>
<gene>
    <name evidence="3" type="ORF">CLV56_3432</name>
</gene>
<dbReference type="InterPro" id="IPR050807">
    <property type="entry name" value="TransReg_Diox_bact_type"/>
</dbReference>
<dbReference type="Proteomes" id="UP000230842">
    <property type="component" value="Unassembled WGS sequence"/>
</dbReference>
<dbReference type="InterPro" id="IPR001387">
    <property type="entry name" value="Cro/C1-type_HTH"/>
</dbReference>
<name>A0A0B2BB76_9ACTN</name>
<protein>
    <submittedName>
        <fullName evidence="3">Transcriptional regulator with XRE-family HTH domain</fullName>
    </submittedName>
</protein>
<dbReference type="GO" id="GO:0005829">
    <property type="term" value="C:cytosol"/>
    <property type="evidence" value="ECO:0007669"/>
    <property type="project" value="TreeGrafter"/>
</dbReference>
<dbReference type="PANTHER" id="PTHR46797">
    <property type="entry name" value="HTH-TYPE TRANSCRIPTIONAL REGULATOR"/>
    <property type="match status" value="1"/>
</dbReference>
<dbReference type="PANTHER" id="PTHR46797:SF1">
    <property type="entry name" value="METHYLPHOSPHONATE SYNTHASE"/>
    <property type="match status" value="1"/>
</dbReference>
<evidence type="ECO:0000259" key="2">
    <source>
        <dbReference type="PROSITE" id="PS50943"/>
    </source>
</evidence>
<dbReference type="EMBL" id="PGEZ01000002">
    <property type="protein sequence ID" value="PJJ53930.1"/>
    <property type="molecule type" value="Genomic_DNA"/>
</dbReference>
<accession>A0A0B2BB76</accession>
<organism evidence="3 4">
    <name type="scientific">Mumia flava</name>
    <dbReference type="NCBI Taxonomy" id="1348852"/>
    <lineage>
        <taxon>Bacteria</taxon>
        <taxon>Bacillati</taxon>
        <taxon>Actinomycetota</taxon>
        <taxon>Actinomycetes</taxon>
        <taxon>Propionibacteriales</taxon>
        <taxon>Nocardioidaceae</taxon>
        <taxon>Mumia</taxon>
    </lineage>
</organism>
<dbReference type="RefSeq" id="WP_039359603.1">
    <property type="nucleotide sequence ID" value="NZ_PGEZ01000002.1"/>
</dbReference>
<dbReference type="InterPro" id="IPR011051">
    <property type="entry name" value="RmlC_Cupin_sf"/>
</dbReference>
<dbReference type="AlphaFoldDB" id="A0A0B2BB76"/>
<dbReference type="SUPFAM" id="SSF51182">
    <property type="entry name" value="RmlC-like cupins"/>
    <property type="match status" value="1"/>
</dbReference>
<dbReference type="GO" id="GO:0003677">
    <property type="term" value="F:DNA binding"/>
    <property type="evidence" value="ECO:0007669"/>
    <property type="project" value="UniProtKB-KW"/>
</dbReference>
<dbReference type="SUPFAM" id="SSF47413">
    <property type="entry name" value="lambda repressor-like DNA-binding domains"/>
    <property type="match status" value="1"/>
</dbReference>
<evidence type="ECO:0000256" key="1">
    <source>
        <dbReference type="ARBA" id="ARBA00023125"/>
    </source>
</evidence>